<evidence type="ECO:0000313" key="4">
    <source>
        <dbReference type="EMBL" id="ACI98949.1"/>
    </source>
</evidence>
<dbReference type="eggNOG" id="COG3025">
    <property type="taxonomic scope" value="Bacteria"/>
</dbReference>
<dbReference type="STRING" id="414684.RC1_1546"/>
<dbReference type="GO" id="GO:0050355">
    <property type="term" value="F:inorganic triphosphate phosphatase activity"/>
    <property type="evidence" value="ECO:0007669"/>
    <property type="project" value="InterPro"/>
</dbReference>
<dbReference type="HOGENOM" id="CLU_040400_3_0_5"/>
<dbReference type="EMBL" id="CP000613">
    <property type="protein sequence ID" value="ACI98949.1"/>
    <property type="molecule type" value="Genomic_DNA"/>
</dbReference>
<dbReference type="eggNOG" id="COG5607">
    <property type="taxonomic scope" value="Bacteria"/>
</dbReference>
<evidence type="ECO:0000313" key="5">
    <source>
        <dbReference type="Proteomes" id="UP000001591"/>
    </source>
</evidence>
<dbReference type="PROSITE" id="PS51708">
    <property type="entry name" value="CHAD"/>
    <property type="match status" value="1"/>
</dbReference>
<dbReference type="Proteomes" id="UP000001591">
    <property type="component" value="Chromosome"/>
</dbReference>
<gene>
    <name evidence="4" type="ordered locus">RC1_1546</name>
</gene>
<feature type="region of interest" description="Disordered" evidence="1">
    <location>
        <begin position="1"/>
        <end position="25"/>
    </location>
</feature>
<name>B6IN52_RHOCS</name>
<feature type="region of interest" description="Disordered" evidence="1">
    <location>
        <begin position="88"/>
        <end position="109"/>
    </location>
</feature>
<evidence type="ECO:0000259" key="2">
    <source>
        <dbReference type="PROSITE" id="PS51707"/>
    </source>
</evidence>
<dbReference type="SMART" id="SM00880">
    <property type="entry name" value="CHAD"/>
    <property type="match status" value="1"/>
</dbReference>
<dbReference type="Pfam" id="PF05235">
    <property type="entry name" value="CHAD"/>
    <property type="match status" value="1"/>
</dbReference>
<dbReference type="Gene3D" id="1.40.20.10">
    <property type="entry name" value="CHAD domain"/>
    <property type="match status" value="1"/>
</dbReference>
<feature type="domain" description="CHAD" evidence="3">
    <location>
        <begin position="255"/>
        <end position="529"/>
    </location>
</feature>
<dbReference type="OrthoDB" id="9777271at2"/>
<evidence type="ECO:0000256" key="1">
    <source>
        <dbReference type="SAM" id="MobiDB-lite"/>
    </source>
</evidence>
<dbReference type="AlphaFoldDB" id="B6IN52"/>
<dbReference type="InterPro" id="IPR007899">
    <property type="entry name" value="CHAD_dom"/>
</dbReference>
<organism evidence="4 5">
    <name type="scientific">Rhodospirillum centenum (strain ATCC 51521 / SW)</name>
    <dbReference type="NCBI Taxonomy" id="414684"/>
    <lineage>
        <taxon>Bacteria</taxon>
        <taxon>Pseudomonadati</taxon>
        <taxon>Pseudomonadota</taxon>
        <taxon>Alphaproteobacteria</taxon>
        <taxon>Rhodospirillales</taxon>
        <taxon>Rhodospirillaceae</taxon>
        <taxon>Rhodospirillum</taxon>
    </lineage>
</organism>
<dbReference type="PROSITE" id="PS51707">
    <property type="entry name" value="CYTH"/>
    <property type="match status" value="1"/>
</dbReference>
<feature type="compositionally biased region" description="Gly residues" evidence="1">
    <location>
        <begin position="98"/>
        <end position="109"/>
    </location>
</feature>
<dbReference type="InterPro" id="IPR023577">
    <property type="entry name" value="CYTH_domain"/>
</dbReference>
<dbReference type="PANTHER" id="PTHR39569">
    <property type="entry name" value="INORGANIC TRIPHOSPHATASE"/>
    <property type="match status" value="1"/>
</dbReference>
<dbReference type="KEGG" id="rce:RC1_1546"/>
<protein>
    <submittedName>
        <fullName evidence="4">Adenylate cyclase, putative</fullName>
    </submittedName>
</protein>
<dbReference type="PANTHER" id="PTHR39569:SF1">
    <property type="entry name" value="INORGANIC TRIPHOSPHATASE"/>
    <property type="match status" value="1"/>
</dbReference>
<keyword evidence="5" id="KW-1185">Reference proteome</keyword>
<proteinExistence type="predicted"/>
<dbReference type="SUPFAM" id="SSF55154">
    <property type="entry name" value="CYTH-like phosphatases"/>
    <property type="match status" value="1"/>
</dbReference>
<feature type="domain" description="CYTH" evidence="2">
    <location>
        <begin position="24"/>
        <end position="240"/>
    </location>
</feature>
<dbReference type="SMART" id="SM01118">
    <property type="entry name" value="CYTH"/>
    <property type="match status" value="1"/>
</dbReference>
<dbReference type="InterPro" id="IPR038186">
    <property type="entry name" value="CHAD_dom_sf"/>
</dbReference>
<evidence type="ECO:0000259" key="3">
    <source>
        <dbReference type="PROSITE" id="PS51708"/>
    </source>
</evidence>
<dbReference type="InterPro" id="IPR033469">
    <property type="entry name" value="CYTH-like_dom_sf"/>
</dbReference>
<dbReference type="Pfam" id="PF01928">
    <property type="entry name" value="CYTH"/>
    <property type="match status" value="1"/>
</dbReference>
<reference evidence="4 5" key="1">
    <citation type="journal article" date="2010" name="BMC Genomics">
        <title>Metabolic flexibility revealed in the genome of the cyst-forming alpha-1 proteobacterium Rhodospirillum centenum.</title>
        <authorList>
            <person name="Lu Y.K."/>
            <person name="Marden J."/>
            <person name="Han M."/>
            <person name="Swingley W.D."/>
            <person name="Mastrian S.D."/>
            <person name="Chowdhury S.R."/>
            <person name="Hao J."/>
            <person name="Helmy T."/>
            <person name="Kim S."/>
            <person name="Kurdoglu A.A."/>
            <person name="Matthies H.J."/>
            <person name="Rollo D."/>
            <person name="Stothard P."/>
            <person name="Blankenship R.E."/>
            <person name="Bauer C.E."/>
            <person name="Touchman J.W."/>
        </authorList>
    </citation>
    <scope>NUCLEOTIDE SEQUENCE [LARGE SCALE GENOMIC DNA]</scope>
    <source>
        <strain evidence="5">ATCC 51521 / SW</strain>
    </source>
</reference>
<dbReference type="GO" id="GO:0046872">
    <property type="term" value="F:metal ion binding"/>
    <property type="evidence" value="ECO:0007669"/>
    <property type="project" value="TreeGrafter"/>
</dbReference>
<accession>B6IN52</accession>
<dbReference type="CDD" id="cd07756">
    <property type="entry name" value="CYTH-like_Pase_CHAD"/>
    <property type="match status" value="1"/>
</dbReference>
<dbReference type="Gene3D" id="2.40.320.10">
    <property type="entry name" value="Hypothetical Protein Pfu-838710-001"/>
    <property type="match status" value="1"/>
</dbReference>
<sequence length="532" mass="57038">MTGQPTPSQPRPQPTPSAASPAPTREIELKLCAPAADLLRLPDLPEVTAIATGPARRTRQRTTYFDTPDLQLARGGIALRVRRVGSSRVQAVKTTGSAPGGPGKTGDGGAVAVRREWEWPIPTDTPDLRLLSELELDAALPDGALDNLAPVFVTDVQRTVVLLRPGPRVEVEMAIDIGQVTASPAGAAQRHQPISEVELELKAGRMSDLLTLAAVLHRRVPLHLSTRSKADEGFGLLTGRRPRAKPAGPIGLSPATTVAEAFRHIGRNALGQLLDNAPAFQADGDPEALREMAAATRRLESAFVLFRNVVVHPRGDGLRHELRGLAEPLALARAWDRVAASVSGHGGGAATGALAAAVATARRTARLQALETLNGPAWTGWALGFAGWLEDGAWADGEAFAGTMREIAPTLLAKRLAKLEKSARKLPDGPTAKLWRRLQRLRYGIDFFRSLFPADRVRPVLAAVDSLRGPCKTLMDGHEAETLLADMRDRLPREARAELRSLLEAIAAHRAEARAALPAAWADLHATPVFWD</sequence>
<dbReference type="InterPro" id="IPR039013">
    <property type="entry name" value="YgiF"/>
</dbReference>
<dbReference type="RefSeq" id="WP_012566735.1">
    <property type="nucleotide sequence ID" value="NC_011420.2"/>
</dbReference>